<accession>A0A099FDD7</accession>
<protein>
    <recommendedName>
        <fullName evidence="2">UPF0033 domain-containing protein</fullName>
    </recommendedName>
</protein>
<dbReference type="EMBL" id="JRKS01000011">
    <property type="protein sequence ID" value="KGJ08278.1"/>
    <property type="molecule type" value="Genomic_DNA"/>
</dbReference>
<evidence type="ECO:0000313" key="4">
    <source>
        <dbReference type="Proteomes" id="UP000029917"/>
    </source>
</evidence>
<dbReference type="RefSeq" id="WP_036717651.1">
    <property type="nucleotide sequence ID" value="NZ_JRKS01000011.1"/>
</dbReference>
<dbReference type="STRING" id="690417.IC63_05440"/>
<dbReference type="Pfam" id="PF01206">
    <property type="entry name" value="TusA"/>
    <property type="match status" value="1"/>
</dbReference>
<dbReference type="Proteomes" id="UP000029917">
    <property type="component" value="Unassembled WGS sequence"/>
</dbReference>
<dbReference type="PANTHER" id="PTHR33279:SF6">
    <property type="entry name" value="SULFUR CARRIER PROTEIN YEDF-RELATED"/>
    <property type="match status" value="1"/>
</dbReference>
<reference evidence="3 4" key="1">
    <citation type="submission" date="2014-09" db="EMBL/GenBank/DDBJ databases">
        <authorList>
            <person name="McGinnis J.M."/>
            <person name="Wolfgang W.J."/>
        </authorList>
    </citation>
    <scope>NUCLEOTIDE SEQUENCE [LARGE SCALE GENOMIC DNA]</scope>
    <source>
        <strain evidence="3 4">HAMBI 3106</strain>
    </source>
</reference>
<dbReference type="PROSITE" id="PS01148">
    <property type="entry name" value="UPF0033"/>
    <property type="match status" value="1"/>
</dbReference>
<comment type="caution">
    <text evidence="3">The sequence shown here is derived from an EMBL/GenBank/DDBJ whole genome shotgun (WGS) entry which is preliminary data.</text>
</comment>
<evidence type="ECO:0000256" key="1">
    <source>
        <dbReference type="ARBA" id="ARBA00008984"/>
    </source>
</evidence>
<dbReference type="AlphaFoldDB" id="A0A099FDD7"/>
<dbReference type="PANTHER" id="PTHR33279">
    <property type="entry name" value="SULFUR CARRIER PROTEIN YEDF-RELATED"/>
    <property type="match status" value="1"/>
</dbReference>
<dbReference type="Gene3D" id="3.30.110.40">
    <property type="entry name" value="TusA-like domain"/>
    <property type="match status" value="1"/>
</dbReference>
<gene>
    <name evidence="3" type="ORF">IC63_05440</name>
</gene>
<name>A0A099FDD7_9RHOB</name>
<dbReference type="InterPro" id="IPR001455">
    <property type="entry name" value="TusA-like"/>
</dbReference>
<proteinExistence type="inferred from homology"/>
<dbReference type="OrthoDB" id="9797551at2"/>
<dbReference type="InterPro" id="IPR036868">
    <property type="entry name" value="TusA-like_sf"/>
</dbReference>
<evidence type="ECO:0000313" key="3">
    <source>
        <dbReference type="EMBL" id="KGJ08278.1"/>
    </source>
</evidence>
<evidence type="ECO:0000259" key="2">
    <source>
        <dbReference type="PROSITE" id="PS01148"/>
    </source>
</evidence>
<organism evidence="3 4">
    <name type="scientific">Paracoccus sphaerophysae</name>
    <dbReference type="NCBI Taxonomy" id="690417"/>
    <lineage>
        <taxon>Bacteria</taxon>
        <taxon>Pseudomonadati</taxon>
        <taxon>Pseudomonadota</taxon>
        <taxon>Alphaproteobacteria</taxon>
        <taxon>Rhodobacterales</taxon>
        <taxon>Paracoccaceae</taxon>
        <taxon>Paracoccus</taxon>
    </lineage>
</organism>
<dbReference type="SUPFAM" id="SSF64307">
    <property type="entry name" value="SirA-like"/>
    <property type="match status" value="1"/>
</dbReference>
<reference evidence="3 4" key="2">
    <citation type="submission" date="2014-10" db="EMBL/GenBank/DDBJ databases">
        <title>Paracoccus sanguinis sp. nov., isolated from clinical specimens of New York State patients.</title>
        <authorList>
            <person name="Mingle L.A."/>
            <person name="Cole J.A."/>
            <person name="Lapierre P."/>
            <person name="Musser K.A."/>
        </authorList>
    </citation>
    <scope>NUCLEOTIDE SEQUENCE [LARGE SCALE GENOMIC DNA]</scope>
    <source>
        <strain evidence="3 4">HAMBI 3106</strain>
    </source>
</reference>
<comment type="similarity">
    <text evidence="1">Belongs to the sulfur carrier protein TusA family.</text>
</comment>
<feature type="domain" description="UPF0033" evidence="2">
    <location>
        <begin position="13"/>
        <end position="37"/>
    </location>
</feature>
<keyword evidence="4" id="KW-1185">Reference proteome</keyword>
<dbReference type="NCBIfam" id="NF008242">
    <property type="entry name" value="PRK11018.1"/>
    <property type="match status" value="1"/>
</dbReference>
<sequence>MTDDTVIVPDFRLDVLGESCPYPAVATLEAMEQLSSGQVLEVISSCPQSVNNIPHDARNHGYTMLAVQQDGPTIRFLIRR</sequence>